<keyword evidence="2" id="KW-1185">Reference proteome</keyword>
<feature type="non-terminal residue" evidence="1">
    <location>
        <position position="52"/>
    </location>
</feature>
<reference evidence="1 2" key="1">
    <citation type="submission" date="2024-03" db="EMBL/GenBank/DDBJ databases">
        <authorList>
            <person name="Gkanogiannis A."/>
            <person name="Becerra Lopez-Lavalle L."/>
        </authorList>
    </citation>
    <scope>NUCLEOTIDE SEQUENCE [LARGE SCALE GENOMIC DNA]</scope>
</reference>
<evidence type="ECO:0000313" key="2">
    <source>
        <dbReference type="Proteomes" id="UP001642487"/>
    </source>
</evidence>
<gene>
    <name evidence="1" type="ORF">CITCOLO1_LOCUS18285</name>
</gene>
<dbReference type="EMBL" id="OZ021741">
    <property type="protein sequence ID" value="CAK9325993.1"/>
    <property type="molecule type" value="Genomic_DNA"/>
</dbReference>
<sequence>MSLSSSSSTTATRLRHDHGGRLCRLTEGLQQPLLCSWKSLLWYMSLRMTLEK</sequence>
<proteinExistence type="predicted"/>
<organism evidence="1 2">
    <name type="scientific">Citrullus colocynthis</name>
    <name type="common">colocynth</name>
    <dbReference type="NCBI Taxonomy" id="252529"/>
    <lineage>
        <taxon>Eukaryota</taxon>
        <taxon>Viridiplantae</taxon>
        <taxon>Streptophyta</taxon>
        <taxon>Embryophyta</taxon>
        <taxon>Tracheophyta</taxon>
        <taxon>Spermatophyta</taxon>
        <taxon>Magnoliopsida</taxon>
        <taxon>eudicotyledons</taxon>
        <taxon>Gunneridae</taxon>
        <taxon>Pentapetalae</taxon>
        <taxon>rosids</taxon>
        <taxon>fabids</taxon>
        <taxon>Cucurbitales</taxon>
        <taxon>Cucurbitaceae</taxon>
        <taxon>Benincaseae</taxon>
        <taxon>Citrullus</taxon>
    </lineage>
</organism>
<dbReference type="Proteomes" id="UP001642487">
    <property type="component" value="Chromosome 7"/>
</dbReference>
<evidence type="ECO:0000313" key="1">
    <source>
        <dbReference type="EMBL" id="CAK9325993.1"/>
    </source>
</evidence>
<name>A0ABP0YZN6_9ROSI</name>
<protein>
    <submittedName>
        <fullName evidence="1">Uncharacterized protein</fullName>
    </submittedName>
</protein>
<accession>A0ABP0YZN6</accession>